<name>A0ACD1G0N1_9EURO</name>
<dbReference type="EMBL" id="KZ825370">
    <property type="protein sequence ID" value="RAH42758.1"/>
    <property type="molecule type" value="Genomic_DNA"/>
</dbReference>
<proteinExistence type="predicted"/>
<organism evidence="1 2">
    <name type="scientific">Aspergillus brunneoviolaceus CBS 621.78</name>
    <dbReference type="NCBI Taxonomy" id="1450534"/>
    <lineage>
        <taxon>Eukaryota</taxon>
        <taxon>Fungi</taxon>
        <taxon>Dikarya</taxon>
        <taxon>Ascomycota</taxon>
        <taxon>Pezizomycotina</taxon>
        <taxon>Eurotiomycetes</taxon>
        <taxon>Eurotiomycetidae</taxon>
        <taxon>Eurotiales</taxon>
        <taxon>Aspergillaceae</taxon>
        <taxon>Aspergillus</taxon>
        <taxon>Aspergillus subgen. Circumdati</taxon>
    </lineage>
</organism>
<sequence>MNSPCSWILGRAAAAAAAAALAVCLGSTRHCGTAALHLDYSLGAFLCGQPP</sequence>
<evidence type="ECO:0000313" key="1">
    <source>
        <dbReference type="EMBL" id="RAH42758.1"/>
    </source>
</evidence>
<accession>A0ACD1G0N1</accession>
<dbReference type="Proteomes" id="UP000249057">
    <property type="component" value="Unassembled WGS sequence"/>
</dbReference>
<gene>
    <name evidence="1" type="ORF">BO95DRAFT_445667</name>
</gene>
<keyword evidence="2" id="KW-1185">Reference proteome</keyword>
<reference evidence="1" key="1">
    <citation type="submission" date="2018-02" db="EMBL/GenBank/DDBJ databases">
        <title>The genomes of Aspergillus section Nigri reveals drivers in fungal speciation.</title>
        <authorList>
            <consortium name="DOE Joint Genome Institute"/>
            <person name="Vesth T.C."/>
            <person name="Nybo J."/>
            <person name="Theobald S."/>
            <person name="Brandl J."/>
            <person name="Frisvad J.C."/>
            <person name="Nielsen K.F."/>
            <person name="Lyhne E.K."/>
            <person name="Kogle M.E."/>
            <person name="Kuo A."/>
            <person name="Riley R."/>
            <person name="Clum A."/>
            <person name="Nolan M."/>
            <person name="Lipzen A."/>
            <person name="Salamov A."/>
            <person name="Henrissat B."/>
            <person name="Wiebenga A."/>
            <person name="De vries R.P."/>
            <person name="Grigoriev I.V."/>
            <person name="Mortensen U.H."/>
            <person name="Andersen M.R."/>
            <person name="Baker S.E."/>
        </authorList>
    </citation>
    <scope>NUCLEOTIDE SEQUENCE</scope>
    <source>
        <strain evidence="1">CBS 621.78</strain>
    </source>
</reference>
<evidence type="ECO:0000313" key="2">
    <source>
        <dbReference type="Proteomes" id="UP000249057"/>
    </source>
</evidence>
<protein>
    <submittedName>
        <fullName evidence="1">Uncharacterized protein</fullName>
    </submittedName>
</protein>